<dbReference type="InterPro" id="IPR009078">
    <property type="entry name" value="Ferritin-like_SF"/>
</dbReference>
<gene>
    <name evidence="1" type="ORF">IQ266_08065</name>
</gene>
<dbReference type="EMBL" id="JADEXQ010000020">
    <property type="protein sequence ID" value="MBE9029683.1"/>
    <property type="molecule type" value="Genomic_DNA"/>
</dbReference>
<dbReference type="AlphaFoldDB" id="A0A928VJB9"/>
<accession>A0A928VJB9</accession>
<proteinExistence type="predicted"/>
<sequence>MNQTGKQRSVAGLDLPFSPNEKLQRILRSALGTPHSTCDTAGLPWTASYFDLDRVDLFTQATDPQQQQILQIVNRNLLEEAYFVEKAGMGYMANMVQVAETLEERMLYSLFCADESRHLSQIRGFLMDEPEKTQDPFFQLLAELAESGDRSVLLFVIQVVLEGWGLSHYRRLAKHCAVPELASLLLGFLQEESRHHATGVTLFQEMTVSPVAMDAVTEILTRFLQMVQVGPQAVVAAIAQTLGHLSMSQKVTVFEQLDTQVHSAGRLAVLQNLMQTGGGGAIIARLHEKGAFEPLPATICAAI</sequence>
<reference evidence="1" key="1">
    <citation type="submission" date="2020-10" db="EMBL/GenBank/DDBJ databases">
        <authorList>
            <person name="Castelo-Branco R."/>
            <person name="Eusebio N."/>
            <person name="Adriana R."/>
            <person name="Vieira A."/>
            <person name="Brugerolle De Fraissinette N."/>
            <person name="Rezende De Castro R."/>
            <person name="Schneider M.P."/>
            <person name="Vasconcelos V."/>
            <person name="Leao P.N."/>
        </authorList>
    </citation>
    <scope>NUCLEOTIDE SEQUENCE</scope>
    <source>
        <strain evidence="1">LEGE 11480</strain>
    </source>
</reference>
<protein>
    <submittedName>
        <fullName evidence="1">Ferritin-like domain-containing protein</fullName>
    </submittedName>
</protein>
<name>A0A928VJB9_9CYAN</name>
<dbReference type="SUPFAM" id="SSF47240">
    <property type="entry name" value="Ferritin-like"/>
    <property type="match status" value="1"/>
</dbReference>
<evidence type="ECO:0000313" key="1">
    <source>
        <dbReference type="EMBL" id="MBE9029683.1"/>
    </source>
</evidence>
<dbReference type="Gene3D" id="1.20.1260.10">
    <property type="match status" value="1"/>
</dbReference>
<organism evidence="1 2">
    <name type="scientific">Romeriopsis navalis LEGE 11480</name>
    <dbReference type="NCBI Taxonomy" id="2777977"/>
    <lineage>
        <taxon>Bacteria</taxon>
        <taxon>Bacillati</taxon>
        <taxon>Cyanobacteriota</taxon>
        <taxon>Cyanophyceae</taxon>
        <taxon>Leptolyngbyales</taxon>
        <taxon>Leptolyngbyaceae</taxon>
        <taxon>Romeriopsis</taxon>
        <taxon>Romeriopsis navalis</taxon>
    </lineage>
</organism>
<dbReference type="CDD" id="cd00657">
    <property type="entry name" value="Ferritin_like"/>
    <property type="match status" value="1"/>
</dbReference>
<dbReference type="Proteomes" id="UP000625316">
    <property type="component" value="Unassembled WGS sequence"/>
</dbReference>
<evidence type="ECO:0000313" key="2">
    <source>
        <dbReference type="Proteomes" id="UP000625316"/>
    </source>
</evidence>
<dbReference type="InterPro" id="IPR012347">
    <property type="entry name" value="Ferritin-like"/>
</dbReference>
<dbReference type="RefSeq" id="WP_264324500.1">
    <property type="nucleotide sequence ID" value="NZ_JADEXQ010000020.1"/>
</dbReference>
<comment type="caution">
    <text evidence="1">The sequence shown here is derived from an EMBL/GenBank/DDBJ whole genome shotgun (WGS) entry which is preliminary data.</text>
</comment>
<keyword evidence="2" id="KW-1185">Reference proteome</keyword>